<evidence type="ECO:0000256" key="3">
    <source>
        <dbReference type="SAM" id="Coils"/>
    </source>
</evidence>
<evidence type="ECO:0000256" key="1">
    <source>
        <dbReference type="ARBA" id="ARBA00022723"/>
    </source>
</evidence>
<keyword evidence="2" id="KW-0862">Zinc</keyword>
<dbReference type="SMART" id="SM00109">
    <property type="entry name" value="C1"/>
    <property type="match status" value="1"/>
</dbReference>
<dbReference type="PROSITE" id="PS50238">
    <property type="entry name" value="RHOGAP"/>
    <property type="match status" value="1"/>
</dbReference>
<dbReference type="GO" id="GO:0007266">
    <property type="term" value="P:Rho protein signal transduction"/>
    <property type="evidence" value="ECO:0007669"/>
    <property type="project" value="TreeGrafter"/>
</dbReference>
<accession>A0A1I8AQF4</accession>
<dbReference type="Proteomes" id="UP000095287">
    <property type="component" value="Unplaced"/>
</dbReference>
<reference evidence="8" key="1">
    <citation type="submission" date="2016-11" db="UniProtKB">
        <authorList>
            <consortium name="WormBaseParasite"/>
        </authorList>
    </citation>
    <scope>IDENTIFICATION</scope>
</reference>
<feature type="region of interest" description="Disordered" evidence="4">
    <location>
        <begin position="728"/>
        <end position="758"/>
    </location>
</feature>
<dbReference type="Gene3D" id="1.10.555.10">
    <property type="entry name" value="Rho GTPase activation protein"/>
    <property type="match status" value="1"/>
</dbReference>
<feature type="compositionally biased region" description="Polar residues" evidence="4">
    <location>
        <begin position="736"/>
        <end position="745"/>
    </location>
</feature>
<feature type="domain" description="Rho-GAP" evidence="6">
    <location>
        <begin position="474"/>
        <end position="664"/>
    </location>
</feature>
<dbReference type="GO" id="GO:0000281">
    <property type="term" value="P:mitotic cytokinesis"/>
    <property type="evidence" value="ECO:0007669"/>
    <property type="project" value="TreeGrafter"/>
</dbReference>
<dbReference type="PROSITE" id="PS50081">
    <property type="entry name" value="ZF_DAG_PE_2"/>
    <property type="match status" value="1"/>
</dbReference>
<evidence type="ECO:0000259" key="6">
    <source>
        <dbReference type="PROSITE" id="PS50238"/>
    </source>
</evidence>
<evidence type="ECO:0000313" key="8">
    <source>
        <dbReference type="WBParaSite" id="L893_g8159.t2"/>
    </source>
</evidence>
<dbReference type="GO" id="GO:0005634">
    <property type="term" value="C:nucleus"/>
    <property type="evidence" value="ECO:0007669"/>
    <property type="project" value="TreeGrafter"/>
</dbReference>
<dbReference type="SUPFAM" id="SSF48350">
    <property type="entry name" value="GTPase activation domain, GAP"/>
    <property type="match status" value="1"/>
</dbReference>
<dbReference type="SMART" id="SM00324">
    <property type="entry name" value="RhoGAP"/>
    <property type="match status" value="1"/>
</dbReference>
<dbReference type="PANTHER" id="PTHR46199">
    <property type="entry name" value="RAC GTPASE-ACTIVATING PROTEIN 1"/>
    <property type="match status" value="1"/>
</dbReference>
<dbReference type="Gene3D" id="3.30.60.20">
    <property type="match status" value="1"/>
</dbReference>
<dbReference type="GO" id="GO:0005096">
    <property type="term" value="F:GTPase activator activity"/>
    <property type="evidence" value="ECO:0007669"/>
    <property type="project" value="TreeGrafter"/>
</dbReference>
<feature type="domain" description="Phorbol-ester/DAG-type" evidence="5">
    <location>
        <begin position="407"/>
        <end position="458"/>
    </location>
</feature>
<dbReference type="GO" id="GO:0051256">
    <property type="term" value="P:mitotic spindle midzone assembly"/>
    <property type="evidence" value="ECO:0007669"/>
    <property type="project" value="TreeGrafter"/>
</dbReference>
<dbReference type="InterPro" id="IPR008936">
    <property type="entry name" value="Rho_GTPase_activation_prot"/>
</dbReference>
<dbReference type="InterPro" id="IPR046349">
    <property type="entry name" value="C1-like_sf"/>
</dbReference>
<protein>
    <submittedName>
        <fullName evidence="8">Rac GTPase-activating protein 1-like</fullName>
    </submittedName>
</protein>
<sequence length="758" mass="84910">MYIAALITSPLQCLKQNPQNSVVVKAIKAGRGGHEPIARTFVSCIITSHTSGVGSDHFSYFRSGLYDCLSALLYRSGCFADERFALKAPDKRSIAMSHKKRCTIDGGMARGIVGEEIRMLYEKMADVENMETLLQRSLEADERHLETLDVMEQMRLRWANVELRCQQQGDEIVRLSQKLEEEKSHSAALELQLKQAKASIASLSAEKQIMEVELAALKRKFERGRDLLKDDSEPKPSSSSYAYRSRSSKKSSLHFNDASIDFDVTGDSLDDVVPELPSIKNKRSRGAVADAVETEVVKPLRTLALNDGFQQDENDVTPNKRSRDYPSTPQSTLISKESPKKQPIRRSMNRSFSESNLLDSKEMAKREVFGDLNGRCAKTPSSTDVRSPHMAGFGPSWTNGFAIESRPHRYQELSSMTSIMSYCDVCNKKFGVMGKRYKCIDCHMTFHHQCRQRAPIPCVPRCYATPKTPSKTRPRLRDFCPNSRPMIPYIMIHSIVALEKDRLSNEGIYRVPGNDARVVRLLNDLKKASPLPKLWLEDTETITSCLKKFLRDLNDSLIPMTSFLEFSKAADSQDPVMLKNAVNDLPITNRDTLAYLCLHLQKVAENSQINRMPLENLARCIAPSVVGESHLSRCAKMSTVEASGVLEKQINIMVELLRMPTEYWKQFIDTTYSGMYQSVTTPNSVNTPSNVGSHMSSARRQLVPRSPATPLSSVGNARTAISYADHSMLGPIRTPPTGSANTLIQPVSRRGKPLFDQP</sequence>
<dbReference type="Pfam" id="PF00130">
    <property type="entry name" value="C1_1"/>
    <property type="match status" value="1"/>
</dbReference>
<dbReference type="GO" id="GO:0051233">
    <property type="term" value="C:spindle midzone"/>
    <property type="evidence" value="ECO:0007669"/>
    <property type="project" value="TreeGrafter"/>
</dbReference>
<dbReference type="GO" id="GO:0030496">
    <property type="term" value="C:midbody"/>
    <property type="evidence" value="ECO:0007669"/>
    <property type="project" value="TreeGrafter"/>
</dbReference>
<dbReference type="AlphaFoldDB" id="A0A1I8AQF4"/>
<keyword evidence="7" id="KW-1185">Reference proteome</keyword>
<dbReference type="GO" id="GO:0046872">
    <property type="term" value="F:metal ion binding"/>
    <property type="evidence" value="ECO:0007669"/>
    <property type="project" value="UniProtKB-KW"/>
</dbReference>
<evidence type="ECO:0000259" key="5">
    <source>
        <dbReference type="PROSITE" id="PS50081"/>
    </source>
</evidence>
<dbReference type="InterPro" id="IPR002219">
    <property type="entry name" value="PKC_DAG/PE"/>
</dbReference>
<feature type="region of interest" description="Disordered" evidence="4">
    <location>
        <begin position="307"/>
        <end position="357"/>
    </location>
</feature>
<organism evidence="7 8">
    <name type="scientific">Steinernema glaseri</name>
    <dbReference type="NCBI Taxonomy" id="37863"/>
    <lineage>
        <taxon>Eukaryota</taxon>
        <taxon>Metazoa</taxon>
        <taxon>Ecdysozoa</taxon>
        <taxon>Nematoda</taxon>
        <taxon>Chromadorea</taxon>
        <taxon>Rhabditida</taxon>
        <taxon>Tylenchina</taxon>
        <taxon>Panagrolaimomorpha</taxon>
        <taxon>Strongyloidoidea</taxon>
        <taxon>Steinernematidae</taxon>
        <taxon>Steinernema</taxon>
    </lineage>
</organism>
<dbReference type="CDD" id="cd20821">
    <property type="entry name" value="C1_MgcRacGAP"/>
    <property type="match status" value="1"/>
</dbReference>
<feature type="coiled-coil region" evidence="3">
    <location>
        <begin position="172"/>
        <end position="220"/>
    </location>
</feature>
<dbReference type="SUPFAM" id="SSF57889">
    <property type="entry name" value="Cysteine-rich domain"/>
    <property type="match status" value="1"/>
</dbReference>
<dbReference type="GO" id="GO:0032154">
    <property type="term" value="C:cleavage furrow"/>
    <property type="evidence" value="ECO:0007669"/>
    <property type="project" value="TreeGrafter"/>
</dbReference>
<dbReference type="InterPro" id="IPR000198">
    <property type="entry name" value="RhoGAP_dom"/>
</dbReference>
<dbReference type="Pfam" id="PF00620">
    <property type="entry name" value="RhoGAP"/>
    <property type="match status" value="1"/>
</dbReference>
<keyword evidence="1" id="KW-0479">Metal-binding</keyword>
<dbReference type="WBParaSite" id="L893_g8159.t2">
    <property type="protein sequence ID" value="L893_g8159.t2"/>
    <property type="gene ID" value="L893_g8159"/>
</dbReference>
<evidence type="ECO:0000256" key="4">
    <source>
        <dbReference type="SAM" id="MobiDB-lite"/>
    </source>
</evidence>
<feature type="compositionally biased region" description="Low complexity" evidence="4">
    <location>
        <begin position="235"/>
        <end position="245"/>
    </location>
</feature>
<feature type="region of interest" description="Disordered" evidence="4">
    <location>
        <begin position="227"/>
        <end position="248"/>
    </location>
</feature>
<evidence type="ECO:0000256" key="2">
    <source>
        <dbReference type="ARBA" id="ARBA00022833"/>
    </source>
</evidence>
<feature type="compositionally biased region" description="Polar residues" evidence="4">
    <location>
        <begin position="316"/>
        <end position="335"/>
    </location>
</feature>
<dbReference type="PANTHER" id="PTHR46199:SF3">
    <property type="entry name" value="RAC GTPASE-ACTIVATING PROTEIN 1"/>
    <property type="match status" value="1"/>
</dbReference>
<proteinExistence type="predicted"/>
<keyword evidence="3" id="KW-0175">Coiled coil</keyword>
<dbReference type="GO" id="GO:0097149">
    <property type="term" value="C:centralspindlin complex"/>
    <property type="evidence" value="ECO:0007669"/>
    <property type="project" value="TreeGrafter"/>
</dbReference>
<evidence type="ECO:0000313" key="7">
    <source>
        <dbReference type="Proteomes" id="UP000095287"/>
    </source>
</evidence>
<name>A0A1I8AQF4_9BILA</name>